<dbReference type="VEuPathDB" id="MicrosporidiaDB:AAJ76_2000107630"/>
<comment type="caution">
    <text evidence="2">The sequence shown here is derived from an EMBL/GenBank/DDBJ whole genome shotgun (WGS) entry which is preliminary data.</text>
</comment>
<dbReference type="VEuPathDB" id="MicrosporidiaDB:G9O61_00g006420"/>
<feature type="domain" description="SAC" evidence="1">
    <location>
        <begin position="115"/>
        <end position="387"/>
    </location>
</feature>
<dbReference type="PROSITE" id="PS50275">
    <property type="entry name" value="SAC"/>
    <property type="match status" value="1"/>
</dbReference>
<evidence type="ECO:0000313" key="2">
    <source>
        <dbReference type="EMBL" id="KKO76566.1"/>
    </source>
</evidence>
<dbReference type="OMA" id="LYWSQDD"/>
<dbReference type="GeneID" id="36319345"/>
<gene>
    <name evidence="2" type="ORF">AAJ76_2000107630</name>
</gene>
<dbReference type="InterPro" id="IPR002013">
    <property type="entry name" value="SAC_dom"/>
</dbReference>
<protein>
    <submittedName>
        <fullName evidence="2">Phosphoinositide polyphosphatase</fullName>
    </submittedName>
</protein>
<dbReference type="OrthoDB" id="405996at2759"/>
<dbReference type="EMBL" id="JPQZ01000002">
    <property type="protein sequence ID" value="KKO76566.1"/>
    <property type="molecule type" value="Genomic_DNA"/>
</dbReference>
<reference evidence="2 3" key="1">
    <citation type="journal article" date="2015" name="Environ. Microbiol.">
        <title>Genome analyses suggest the presence of polyploidy and recent human-driven expansions in eight global populations of the honeybee pathogen Nosema ceranae.</title>
        <authorList>
            <person name="Pelin A."/>
            <person name="Selman M."/>
            <person name="Aris-Brosou S."/>
            <person name="Farinelli L."/>
            <person name="Corradi N."/>
        </authorList>
    </citation>
    <scope>NUCLEOTIDE SEQUENCE [LARGE SCALE GENOMIC DNA]</scope>
    <source>
        <strain evidence="2 3">PA08 1199</strain>
    </source>
</reference>
<proteinExistence type="predicted"/>
<keyword evidence="3" id="KW-1185">Reference proteome</keyword>
<dbReference type="GO" id="GO:0043812">
    <property type="term" value="F:phosphatidylinositol-4-phosphate phosphatase activity"/>
    <property type="evidence" value="ECO:0007669"/>
    <property type="project" value="TreeGrafter"/>
</dbReference>
<evidence type="ECO:0000313" key="3">
    <source>
        <dbReference type="Proteomes" id="UP000034350"/>
    </source>
</evidence>
<dbReference type="PANTHER" id="PTHR45662">
    <property type="entry name" value="PHOSPHATIDYLINOSITIDE PHOSPHATASE SAC1"/>
    <property type="match status" value="1"/>
</dbReference>
<dbReference type="GO" id="GO:0046856">
    <property type="term" value="P:phosphatidylinositol dephosphorylation"/>
    <property type="evidence" value="ECO:0007669"/>
    <property type="project" value="TreeGrafter"/>
</dbReference>
<dbReference type="PANTHER" id="PTHR45662:SF2">
    <property type="entry name" value="PHOSPHATIDYLINOSITOL-3-PHOSPHATASE SAC1"/>
    <property type="match status" value="1"/>
</dbReference>
<dbReference type="VEuPathDB" id="MicrosporidiaDB:NCER_100169"/>
<evidence type="ECO:0000259" key="1">
    <source>
        <dbReference type="PROSITE" id="PS50275"/>
    </source>
</evidence>
<dbReference type="Pfam" id="PF02383">
    <property type="entry name" value="Syja_N"/>
    <property type="match status" value="1"/>
</dbReference>
<organism evidence="2 3">
    <name type="scientific">Vairimorpha ceranae</name>
    <dbReference type="NCBI Taxonomy" id="40302"/>
    <lineage>
        <taxon>Eukaryota</taxon>
        <taxon>Fungi</taxon>
        <taxon>Fungi incertae sedis</taxon>
        <taxon>Microsporidia</taxon>
        <taxon>Nosematidae</taxon>
        <taxon>Vairimorpha</taxon>
    </lineage>
</organism>
<dbReference type="GO" id="GO:0005783">
    <property type="term" value="C:endoplasmic reticulum"/>
    <property type="evidence" value="ECO:0007669"/>
    <property type="project" value="TreeGrafter"/>
</dbReference>
<accession>A0A0F9WGY9</accession>
<dbReference type="Proteomes" id="UP000034350">
    <property type="component" value="Unassembled WGS sequence"/>
</dbReference>
<dbReference type="AlphaFoldDB" id="A0A0F9WGY9"/>
<name>A0A0F9WGY9_9MICR</name>
<sequence>MAFLFYHKQSYKINYQTDTGSVTLYKKNINAIANEIIENINFNFILGIILIDKVEHLVIVLESEQAGIFTGTDIYKITKVDFLPLGEVNDSDTIFYLKHLIHTNDFYVVKTKCFEEEFFWNLHMESMLLRYNKSNNEDFILKHAPVKRRHNFLLAYLFCGYFTTKTFRIDEDFYSMKLLSLVSGSKMGTRLLSRGIDLLGNVSFYVKTVFETKRNNKIISNMTLIRGSVPLFWKQKNKGINGKLYFTGNRKELESSFDKHFKKLQEQFGKIYVITLLGDKKDEKILNDAYTDLLTNKNIKFLSFDLNSFINDFDDLKNLFFWHLDKIDDHDLIYRVNCIDCLDRTNLAQFLICKYRLDKILKNPTFDKVLQECWTENGNSLSNLYTGSDVMKKELSLKQKRSFFGMIDDLFISATRLINNRFTDKQKNKMINILLGKKD</sequence>
<dbReference type="RefSeq" id="XP_024332308.1">
    <property type="nucleotide sequence ID" value="XM_024474425.1"/>
</dbReference>